<accession>A0A538T3S2</accession>
<keyword evidence="11" id="KW-0482">Metalloprotease</keyword>
<keyword evidence="9" id="KW-0862">Zinc</keyword>
<organism evidence="15 16">
    <name type="scientific">Eiseniibacteriota bacterium</name>
    <dbReference type="NCBI Taxonomy" id="2212470"/>
    <lineage>
        <taxon>Bacteria</taxon>
        <taxon>Candidatus Eiseniibacteriota</taxon>
    </lineage>
</organism>
<dbReference type="EMBL" id="VBOS01000085">
    <property type="protein sequence ID" value="TMQ58282.1"/>
    <property type="molecule type" value="Genomic_DNA"/>
</dbReference>
<evidence type="ECO:0000256" key="2">
    <source>
        <dbReference type="ARBA" id="ARBA00004651"/>
    </source>
</evidence>
<evidence type="ECO:0000256" key="4">
    <source>
        <dbReference type="ARBA" id="ARBA00022475"/>
    </source>
</evidence>
<keyword evidence="10 13" id="KW-1133">Transmembrane helix</keyword>
<comment type="similarity">
    <text evidence="3">Belongs to the peptidase M50B family.</text>
</comment>
<dbReference type="Pfam" id="PF02163">
    <property type="entry name" value="Peptidase_M50"/>
    <property type="match status" value="1"/>
</dbReference>
<keyword evidence="5 15" id="KW-0645">Protease</keyword>
<keyword evidence="6 13" id="KW-0812">Transmembrane</keyword>
<dbReference type="GO" id="GO:0006508">
    <property type="term" value="P:proteolysis"/>
    <property type="evidence" value="ECO:0007669"/>
    <property type="project" value="UniProtKB-KW"/>
</dbReference>
<evidence type="ECO:0000256" key="11">
    <source>
        <dbReference type="ARBA" id="ARBA00023049"/>
    </source>
</evidence>
<comment type="cofactor">
    <cofactor evidence="1">
        <name>Zn(2+)</name>
        <dbReference type="ChEBI" id="CHEBI:29105"/>
    </cofactor>
</comment>
<feature type="transmembrane region" description="Helical" evidence="13">
    <location>
        <begin position="95"/>
        <end position="118"/>
    </location>
</feature>
<feature type="transmembrane region" description="Helical" evidence="13">
    <location>
        <begin position="6"/>
        <end position="33"/>
    </location>
</feature>
<keyword evidence="4" id="KW-1003">Cell membrane</keyword>
<feature type="domain" description="Peptidase M50" evidence="14">
    <location>
        <begin position="87"/>
        <end position="172"/>
    </location>
</feature>
<dbReference type="InterPro" id="IPR052348">
    <property type="entry name" value="Metallopeptidase_M50B"/>
</dbReference>
<dbReference type="CDD" id="cd06158">
    <property type="entry name" value="S2P-M50_like_1"/>
    <property type="match status" value="1"/>
</dbReference>
<dbReference type="PANTHER" id="PTHR35864">
    <property type="entry name" value="ZINC METALLOPROTEASE MJ0611-RELATED"/>
    <property type="match status" value="1"/>
</dbReference>
<evidence type="ECO:0000313" key="16">
    <source>
        <dbReference type="Proteomes" id="UP000317716"/>
    </source>
</evidence>
<proteinExistence type="inferred from homology"/>
<evidence type="ECO:0000256" key="1">
    <source>
        <dbReference type="ARBA" id="ARBA00001947"/>
    </source>
</evidence>
<dbReference type="GO" id="GO:0046872">
    <property type="term" value="F:metal ion binding"/>
    <property type="evidence" value="ECO:0007669"/>
    <property type="project" value="UniProtKB-KW"/>
</dbReference>
<dbReference type="GO" id="GO:0005886">
    <property type="term" value="C:plasma membrane"/>
    <property type="evidence" value="ECO:0007669"/>
    <property type="project" value="UniProtKB-SubCell"/>
</dbReference>
<evidence type="ECO:0000256" key="6">
    <source>
        <dbReference type="ARBA" id="ARBA00022692"/>
    </source>
</evidence>
<keyword evidence="7" id="KW-0479">Metal-binding</keyword>
<evidence type="ECO:0000256" key="13">
    <source>
        <dbReference type="SAM" id="Phobius"/>
    </source>
</evidence>
<dbReference type="GO" id="GO:0008237">
    <property type="term" value="F:metallopeptidase activity"/>
    <property type="evidence" value="ECO:0007669"/>
    <property type="project" value="UniProtKB-KW"/>
</dbReference>
<feature type="transmembrane region" description="Helical" evidence="13">
    <location>
        <begin position="130"/>
        <end position="154"/>
    </location>
</feature>
<gene>
    <name evidence="15" type="ORF">E6K72_02805</name>
</gene>
<keyword evidence="8" id="KW-0378">Hydrolase</keyword>
<dbReference type="PANTHER" id="PTHR35864:SF1">
    <property type="entry name" value="ZINC METALLOPROTEASE YWHC-RELATED"/>
    <property type="match status" value="1"/>
</dbReference>
<dbReference type="InterPro" id="IPR008915">
    <property type="entry name" value="Peptidase_M50"/>
</dbReference>
<sequence>MHFDPAFFLILPALVLSVVVHECAHGLVALWNGDTTARDRGRLTLNPLPHVDPFGSLLLPAALALFHSPIVLGWAKPVPIQWANLRNPRNDPVKVALAGPVSNLLLAVAFAVVVRLAPSGDAPGRGWTSFLAPLAVMGYAGVVMNCALALFNLIPVPPLDGSWVLMRFLPLRHIIALQQFRLGGIALVAILLSSHRVSHLILEGPLRMAVRACLGLVGAPDGGVEF</sequence>
<reference evidence="15 16" key="1">
    <citation type="journal article" date="2019" name="Nat. Microbiol.">
        <title>Mediterranean grassland soil C-N compound turnover is dependent on rainfall and depth, and is mediated by genomically divergent microorganisms.</title>
        <authorList>
            <person name="Diamond S."/>
            <person name="Andeer P.F."/>
            <person name="Li Z."/>
            <person name="Crits-Christoph A."/>
            <person name="Burstein D."/>
            <person name="Anantharaman K."/>
            <person name="Lane K.R."/>
            <person name="Thomas B.C."/>
            <person name="Pan C."/>
            <person name="Northen T.R."/>
            <person name="Banfield J.F."/>
        </authorList>
    </citation>
    <scope>NUCLEOTIDE SEQUENCE [LARGE SCALE GENOMIC DNA]</scope>
    <source>
        <strain evidence="15">WS_2</strain>
    </source>
</reference>
<evidence type="ECO:0000256" key="12">
    <source>
        <dbReference type="ARBA" id="ARBA00023136"/>
    </source>
</evidence>
<evidence type="ECO:0000256" key="3">
    <source>
        <dbReference type="ARBA" id="ARBA00007931"/>
    </source>
</evidence>
<evidence type="ECO:0000256" key="8">
    <source>
        <dbReference type="ARBA" id="ARBA00022801"/>
    </source>
</evidence>
<comment type="caution">
    <text evidence="15">The sequence shown here is derived from an EMBL/GenBank/DDBJ whole genome shotgun (WGS) entry which is preliminary data.</text>
</comment>
<feature type="transmembrane region" description="Helical" evidence="13">
    <location>
        <begin position="54"/>
        <end position="75"/>
    </location>
</feature>
<protein>
    <submittedName>
        <fullName evidence="15">Site-2 protease family protein</fullName>
    </submittedName>
</protein>
<evidence type="ECO:0000256" key="7">
    <source>
        <dbReference type="ARBA" id="ARBA00022723"/>
    </source>
</evidence>
<evidence type="ECO:0000313" key="15">
    <source>
        <dbReference type="EMBL" id="TMQ58282.1"/>
    </source>
</evidence>
<dbReference type="AlphaFoldDB" id="A0A538T3S2"/>
<evidence type="ECO:0000256" key="9">
    <source>
        <dbReference type="ARBA" id="ARBA00022833"/>
    </source>
</evidence>
<comment type="subcellular location">
    <subcellularLocation>
        <location evidence="2">Cell membrane</location>
        <topology evidence="2">Multi-pass membrane protein</topology>
    </subcellularLocation>
</comment>
<name>A0A538T3S2_UNCEI</name>
<evidence type="ECO:0000256" key="10">
    <source>
        <dbReference type="ARBA" id="ARBA00022989"/>
    </source>
</evidence>
<evidence type="ECO:0000256" key="5">
    <source>
        <dbReference type="ARBA" id="ARBA00022670"/>
    </source>
</evidence>
<evidence type="ECO:0000259" key="14">
    <source>
        <dbReference type="Pfam" id="PF02163"/>
    </source>
</evidence>
<dbReference type="Proteomes" id="UP000317716">
    <property type="component" value="Unassembled WGS sequence"/>
</dbReference>
<dbReference type="InterPro" id="IPR044537">
    <property type="entry name" value="Rip2-like"/>
</dbReference>
<keyword evidence="12 13" id="KW-0472">Membrane</keyword>